<dbReference type="PROSITE" id="PS51833">
    <property type="entry name" value="HDOD"/>
    <property type="match status" value="1"/>
</dbReference>
<name>A0AB39H6W1_9VIBR</name>
<reference evidence="2" key="1">
    <citation type="submission" date="2024-07" db="EMBL/GenBank/DDBJ databases">
        <title>Genome Analysis of a Potential Novel Vibrio Species Secreting pH- and Thermo-stable Alginate Lyase and its Application in Producing Alginate Oligosaccharides.</title>
        <authorList>
            <person name="Huang H."/>
            <person name="Bao K."/>
        </authorList>
    </citation>
    <scope>NUCLEOTIDE SEQUENCE</scope>
    <source>
        <strain evidence="2">HB236076</strain>
    </source>
</reference>
<dbReference type="EMBL" id="CP162601">
    <property type="protein sequence ID" value="XDK24146.1"/>
    <property type="molecule type" value="Genomic_DNA"/>
</dbReference>
<dbReference type="AlphaFoldDB" id="A0AB39H6W1"/>
<sequence length="307" mass="35107">MEHLSFYWRPDNKQWILESLKQEFAEMIDLAIAAGHVSLPPLPDVVLQIQQLCLEPEVDVDQIRILLMSEPSLAASLIRIANSVMFNRRGIECHDLRVAINRLGILRVRDIITAQAIEQLKTSSRFEPCCQQTLEQSAKASKQLGATMALVVEQYQASDKARFHYFNKEKAFLTGLLADIGLYSLVREYHVYLARGNYLAVELAMALFEHRCGNFSQNVLSCWGFDQDYLDVASNEGQQLDTNHVSYLDIARIAYYLLLFRRQDDSGLEDYQVEFDTTGAQILYQLSNLNEREFEQRLDAVLKSSGL</sequence>
<organism evidence="2">
    <name type="scientific">Vibrio sp. HB236076</name>
    <dbReference type="NCBI Taxonomy" id="3232307"/>
    <lineage>
        <taxon>Bacteria</taxon>
        <taxon>Pseudomonadati</taxon>
        <taxon>Pseudomonadota</taxon>
        <taxon>Gammaproteobacteria</taxon>
        <taxon>Vibrionales</taxon>
        <taxon>Vibrionaceae</taxon>
        <taxon>Vibrio</taxon>
    </lineage>
</organism>
<accession>A0AB39H6W1</accession>
<dbReference type="RefSeq" id="WP_306100203.1">
    <property type="nucleotide sequence ID" value="NZ_CP162601.1"/>
</dbReference>
<dbReference type="KEGG" id="vih:AB0763_07885"/>
<dbReference type="Gene3D" id="1.10.3210.10">
    <property type="entry name" value="Hypothetical protein af1432"/>
    <property type="match status" value="1"/>
</dbReference>
<dbReference type="InterPro" id="IPR052340">
    <property type="entry name" value="RNase_Y/CdgJ"/>
</dbReference>
<dbReference type="Pfam" id="PF08668">
    <property type="entry name" value="HDOD"/>
    <property type="match status" value="1"/>
</dbReference>
<dbReference type="PANTHER" id="PTHR33525:SF3">
    <property type="entry name" value="RIBONUCLEASE Y"/>
    <property type="match status" value="1"/>
</dbReference>
<evidence type="ECO:0000313" key="2">
    <source>
        <dbReference type="EMBL" id="XDK24146.1"/>
    </source>
</evidence>
<protein>
    <submittedName>
        <fullName evidence="2">HDOD domain-containing protein</fullName>
    </submittedName>
</protein>
<dbReference type="InterPro" id="IPR013976">
    <property type="entry name" value="HDOD"/>
</dbReference>
<dbReference type="SUPFAM" id="SSF109604">
    <property type="entry name" value="HD-domain/PDEase-like"/>
    <property type="match status" value="1"/>
</dbReference>
<evidence type="ECO:0000259" key="1">
    <source>
        <dbReference type="PROSITE" id="PS51833"/>
    </source>
</evidence>
<gene>
    <name evidence="2" type="ORF">AB0763_07885</name>
</gene>
<proteinExistence type="predicted"/>
<dbReference type="PANTHER" id="PTHR33525">
    <property type="match status" value="1"/>
</dbReference>
<feature type="domain" description="HDOD" evidence="1">
    <location>
        <begin position="39"/>
        <end position="239"/>
    </location>
</feature>